<dbReference type="PANTHER" id="PTHR43884">
    <property type="entry name" value="ACYL-COA DEHYDROGENASE"/>
    <property type="match status" value="1"/>
</dbReference>
<dbReference type="EMBL" id="MLAA01000004">
    <property type="protein sequence ID" value="OOF71185.1"/>
    <property type="molecule type" value="Genomic_DNA"/>
</dbReference>
<dbReference type="InterPro" id="IPR009100">
    <property type="entry name" value="AcylCoA_DH/oxidase_NM_dom_sf"/>
</dbReference>
<dbReference type="SUPFAM" id="SSF56645">
    <property type="entry name" value="Acyl-CoA dehydrogenase NM domain-like"/>
    <property type="match status" value="1"/>
</dbReference>
<evidence type="ECO:0000313" key="3">
    <source>
        <dbReference type="Proteomes" id="UP000188820"/>
    </source>
</evidence>
<dbReference type="InterPro" id="IPR037069">
    <property type="entry name" value="AcylCoA_DH/ox_N_sf"/>
</dbReference>
<name>A0ABX3L3E3_9PAST</name>
<dbReference type="Pfam" id="PF02771">
    <property type="entry name" value="Acyl-CoA_dh_N"/>
    <property type="match status" value="1"/>
</dbReference>
<evidence type="ECO:0000313" key="2">
    <source>
        <dbReference type="EMBL" id="OOF71185.1"/>
    </source>
</evidence>
<gene>
    <name evidence="2" type="ORF">BKG89_01375</name>
</gene>
<evidence type="ECO:0000259" key="1">
    <source>
        <dbReference type="Pfam" id="PF02771"/>
    </source>
</evidence>
<organism evidence="2 3">
    <name type="scientific">Rodentibacter caecimuris</name>
    <dbReference type="NCBI Taxonomy" id="1796644"/>
    <lineage>
        <taxon>Bacteria</taxon>
        <taxon>Pseudomonadati</taxon>
        <taxon>Pseudomonadota</taxon>
        <taxon>Gammaproteobacteria</taxon>
        <taxon>Pasteurellales</taxon>
        <taxon>Pasteurellaceae</taxon>
        <taxon>Rodentibacter</taxon>
    </lineage>
</organism>
<dbReference type="Proteomes" id="UP000188820">
    <property type="component" value="Unassembled WGS sequence"/>
</dbReference>
<feature type="domain" description="Acyl-CoA dehydrogenase/oxidase N-terminal" evidence="1">
    <location>
        <begin position="15"/>
        <end position="105"/>
    </location>
</feature>
<dbReference type="Gene3D" id="1.10.540.10">
    <property type="entry name" value="Acyl-CoA dehydrogenase/oxidase, N-terminal domain"/>
    <property type="match status" value="1"/>
</dbReference>
<keyword evidence="3" id="KW-1185">Reference proteome</keyword>
<dbReference type="PANTHER" id="PTHR43884:SF12">
    <property type="entry name" value="ISOVALERYL-COA DEHYDROGENASE, MITOCHONDRIAL-RELATED"/>
    <property type="match status" value="1"/>
</dbReference>
<sequence>MAARYLSDKLIFWLKKHADSLDQSNEYADEIIYRLAEGGIFKQGIPIEQGGAGNSLQDAINAIAEVAKYSLTAAFCAWGHRTLLENLWQSSQPLHQKMVRELLSGKRAGGTGLSNAVKFTSGVEELNVSVYQENGKYYLRGRLPWVTNLRADCFAIIFSANYADNLKPPIVLAIPSEAGLQLSPELPLIALKASRTHPVILDNIELNPEWIIASNLLDYLTKSRPSFLGLQFGMAFGLAKRALQEVEKSFGSNRDILYNEWKCTKAELEFIEGALQNGLASAEFVQNPKALFQLRIDIVDVVASAVLLELQAGGGRGYIEGIGSDFIRRWREAAFLPIVTPSAVQLRLVLSQFEE</sequence>
<reference evidence="2 3" key="1">
    <citation type="submission" date="2016-10" db="EMBL/GenBank/DDBJ databases">
        <title>Rodentibacter gen. nov. and new species.</title>
        <authorList>
            <person name="Christensen H."/>
        </authorList>
    </citation>
    <scope>NUCLEOTIDE SEQUENCE [LARGE SCALE GENOMIC DNA]</scope>
    <source>
        <strain evidence="2 3">1998236014</strain>
    </source>
</reference>
<dbReference type="InterPro" id="IPR013786">
    <property type="entry name" value="AcylCoA_DH/ox_N"/>
</dbReference>
<accession>A0ABX3L3E3</accession>
<dbReference type="RefSeq" id="WP_077462394.1">
    <property type="nucleotide sequence ID" value="NZ_MLAA01000004.1"/>
</dbReference>
<proteinExistence type="predicted"/>
<comment type="caution">
    <text evidence="2">The sequence shown here is derived from an EMBL/GenBank/DDBJ whole genome shotgun (WGS) entry which is preliminary data.</text>
</comment>
<protein>
    <submittedName>
        <fullName evidence="2">Dehydrogenase</fullName>
    </submittedName>
</protein>